<dbReference type="Gene3D" id="3.40.630.30">
    <property type="match status" value="1"/>
</dbReference>
<dbReference type="InterPro" id="IPR000182">
    <property type="entry name" value="GNAT_dom"/>
</dbReference>
<sequence>MITYRNEISTEAYHTLRHGVGWKALDSAQAARGLKNSAYLISAWDGGLPAGMARVISDGGYMFLIVDVMVLPEYQGRGIGREMMNRINSWIDELARDGSCIMVNLMATPGNESFYEKLGFVTRPNDHMGAGMVRWING</sequence>
<dbReference type="SUPFAM" id="SSF55729">
    <property type="entry name" value="Acyl-CoA N-acyltransferases (Nat)"/>
    <property type="match status" value="1"/>
</dbReference>
<comment type="caution">
    <text evidence="4">The sequence shown here is derived from an EMBL/GenBank/DDBJ whole genome shotgun (WGS) entry which is preliminary data.</text>
</comment>
<keyword evidence="2" id="KW-0012">Acyltransferase</keyword>
<evidence type="ECO:0000313" key="4">
    <source>
        <dbReference type="EMBL" id="MCU7377387.1"/>
    </source>
</evidence>
<dbReference type="Pfam" id="PF13508">
    <property type="entry name" value="Acetyltransf_7"/>
    <property type="match status" value="1"/>
</dbReference>
<dbReference type="PROSITE" id="PS51186">
    <property type="entry name" value="GNAT"/>
    <property type="match status" value="1"/>
</dbReference>
<organism evidence="4 5">
    <name type="scientific">Hominibacterium faecale</name>
    <dbReference type="NCBI Taxonomy" id="2839743"/>
    <lineage>
        <taxon>Bacteria</taxon>
        <taxon>Bacillati</taxon>
        <taxon>Bacillota</taxon>
        <taxon>Clostridia</taxon>
        <taxon>Peptostreptococcales</taxon>
        <taxon>Anaerovoracaceae</taxon>
        <taxon>Hominibacterium</taxon>
    </lineage>
</organism>
<feature type="domain" description="N-acetyltransferase" evidence="3">
    <location>
        <begin position="1"/>
        <end position="137"/>
    </location>
</feature>
<dbReference type="GO" id="GO:0008080">
    <property type="term" value="F:N-acetyltransferase activity"/>
    <property type="evidence" value="ECO:0007669"/>
    <property type="project" value="InterPro"/>
</dbReference>
<evidence type="ECO:0000256" key="1">
    <source>
        <dbReference type="ARBA" id="ARBA00022679"/>
    </source>
</evidence>
<dbReference type="Proteomes" id="UP001065549">
    <property type="component" value="Unassembled WGS sequence"/>
</dbReference>
<keyword evidence="1" id="KW-0808">Transferase</keyword>
<gene>
    <name evidence="4" type="ORF">OBO34_03345</name>
</gene>
<dbReference type="AlphaFoldDB" id="A0A9J6QS29"/>
<keyword evidence="5" id="KW-1185">Reference proteome</keyword>
<name>A0A9J6QS29_9FIRM</name>
<evidence type="ECO:0000256" key="2">
    <source>
        <dbReference type="ARBA" id="ARBA00023315"/>
    </source>
</evidence>
<evidence type="ECO:0000313" key="5">
    <source>
        <dbReference type="Proteomes" id="UP001065549"/>
    </source>
</evidence>
<dbReference type="InterPro" id="IPR045039">
    <property type="entry name" value="NSI-like"/>
</dbReference>
<dbReference type="GO" id="GO:0005737">
    <property type="term" value="C:cytoplasm"/>
    <property type="evidence" value="ECO:0007669"/>
    <property type="project" value="TreeGrafter"/>
</dbReference>
<dbReference type="InterPro" id="IPR016181">
    <property type="entry name" value="Acyl_CoA_acyltransferase"/>
</dbReference>
<dbReference type="PANTHER" id="PTHR43626">
    <property type="entry name" value="ACYL-COA N-ACYLTRANSFERASE"/>
    <property type="match status" value="1"/>
</dbReference>
<dbReference type="CDD" id="cd04301">
    <property type="entry name" value="NAT_SF"/>
    <property type="match status" value="1"/>
</dbReference>
<accession>A0A9J6QS29</accession>
<protein>
    <submittedName>
        <fullName evidence="4">GNAT family N-acetyltransferase</fullName>
    </submittedName>
</protein>
<dbReference type="PANTHER" id="PTHR43626:SF4">
    <property type="entry name" value="GCN5-RELATED N-ACETYLTRANSFERASE 2, CHLOROPLASTIC"/>
    <property type="match status" value="1"/>
</dbReference>
<dbReference type="EMBL" id="JAOSHN010000001">
    <property type="protein sequence ID" value="MCU7377387.1"/>
    <property type="molecule type" value="Genomic_DNA"/>
</dbReference>
<evidence type="ECO:0000259" key="3">
    <source>
        <dbReference type="PROSITE" id="PS51186"/>
    </source>
</evidence>
<reference evidence="4" key="1">
    <citation type="submission" date="2022-09" db="EMBL/GenBank/DDBJ databases">
        <title>Culturomic study of gut microbiota in children with autism spectrum disorder.</title>
        <authorList>
            <person name="Efimov B.A."/>
            <person name="Chaplin A.V."/>
            <person name="Sokolova S.R."/>
            <person name="Pikina A.P."/>
            <person name="Korzhanova M."/>
            <person name="Belova V."/>
            <person name="Korostin D."/>
        </authorList>
    </citation>
    <scope>NUCLEOTIDE SEQUENCE</scope>
    <source>
        <strain evidence="4">ASD5510</strain>
    </source>
</reference>
<proteinExistence type="predicted"/>
<dbReference type="RefSeq" id="WP_148397092.1">
    <property type="nucleotide sequence ID" value="NZ_JAJAGH010000010.1"/>
</dbReference>